<dbReference type="EMBL" id="LNQE01000604">
    <property type="protein sequence ID" value="KUG25769.1"/>
    <property type="molecule type" value="Genomic_DNA"/>
</dbReference>
<dbReference type="Gene3D" id="3.30.10.20">
    <property type="match status" value="3"/>
</dbReference>
<organism evidence="2">
    <name type="scientific">hydrocarbon metagenome</name>
    <dbReference type="NCBI Taxonomy" id="938273"/>
    <lineage>
        <taxon>unclassified sequences</taxon>
        <taxon>metagenomes</taxon>
        <taxon>ecological metagenomes</taxon>
    </lineage>
</organism>
<dbReference type="CDD" id="cd06577">
    <property type="entry name" value="PASTA_pknB"/>
    <property type="match status" value="3"/>
</dbReference>
<dbReference type="AlphaFoldDB" id="A0A0W8FYC7"/>
<comment type="caution">
    <text evidence="2">The sequence shown here is derived from an EMBL/GenBank/DDBJ whole genome shotgun (WGS) entry which is preliminary data.</text>
</comment>
<feature type="domain" description="PASTA" evidence="1">
    <location>
        <begin position="171"/>
        <end position="240"/>
    </location>
</feature>
<sequence length="242" mass="27027">MNLLNKKIIKYPIIILASVILLFIFFDKLIMPWVVSAEEIIVPDVVGSDKISAIEELKKIGLHPIEQGPKYDENVPKDHVIFQTPRQGATVKIGRRVYLYISGGEPLIKMPQLLGKTVRDAKITVERLGLEIDTLINVRSEFPAKTVVEQSRKEGEFLSKGEAVTLKISIGPQIGMVRVPNLIAKSLSEAERILRELSLKIGKRTYLSSPNLLPNTIIDQYPGEDKLVSYGDSVDVVITQSR</sequence>
<accession>A0A0W8FYC7</accession>
<protein>
    <recommendedName>
        <fullName evidence="1">PASTA domain-containing protein</fullName>
    </recommendedName>
</protein>
<gene>
    <name evidence="2" type="ORF">ASZ90_004401</name>
</gene>
<dbReference type="InterPro" id="IPR005543">
    <property type="entry name" value="PASTA_dom"/>
</dbReference>
<name>A0A0W8FYC7_9ZZZZ</name>
<dbReference type="SMART" id="SM00740">
    <property type="entry name" value="PASTA"/>
    <property type="match status" value="3"/>
</dbReference>
<proteinExistence type="predicted"/>
<evidence type="ECO:0000259" key="1">
    <source>
        <dbReference type="PROSITE" id="PS51178"/>
    </source>
</evidence>
<reference evidence="2" key="1">
    <citation type="journal article" date="2015" name="Proc. Natl. Acad. Sci. U.S.A.">
        <title>Networks of energetic and metabolic interactions define dynamics in microbial communities.</title>
        <authorList>
            <person name="Embree M."/>
            <person name="Liu J.K."/>
            <person name="Al-Bassam M.M."/>
            <person name="Zengler K."/>
        </authorList>
    </citation>
    <scope>NUCLEOTIDE SEQUENCE</scope>
</reference>
<dbReference type="PROSITE" id="PS51178">
    <property type="entry name" value="PASTA"/>
    <property type="match status" value="3"/>
</dbReference>
<dbReference type="Pfam" id="PF03793">
    <property type="entry name" value="PASTA"/>
    <property type="match status" value="3"/>
</dbReference>
<feature type="domain" description="PASTA" evidence="1">
    <location>
        <begin position="36"/>
        <end position="103"/>
    </location>
</feature>
<evidence type="ECO:0000313" key="2">
    <source>
        <dbReference type="EMBL" id="KUG25769.1"/>
    </source>
</evidence>
<feature type="domain" description="PASTA" evidence="1">
    <location>
        <begin position="104"/>
        <end position="170"/>
    </location>
</feature>